<sequence>MSSITAGSKTTKDYTIRYPGQKFGCSENGDVIKKAREWEEHTAGCGDRVIYPCDAPSEKQILDDGGRCSPSGGGYCTLGLCDTYKLHSKHIKEDGRMTNPEAIQYPSNQLGYTNSQETRDIVLAWECATTKAAPKDRWVVTRLDEPYEEVIHHDGGQIWIGSREWMTYDRVLLLYRMRYPLRTFANDIKVYVAFRAKEDLQSQEVNQKIYEREKGDVSAAMAYYTDLGMSKEVAERMARDYRTSGEPNYRKMYYN</sequence>
<dbReference type="AlphaFoldDB" id="A0A6A6ZL65"/>
<reference evidence="1" key="1">
    <citation type="journal article" date="2020" name="Stud. Mycol.">
        <title>101 Dothideomycetes genomes: a test case for predicting lifestyles and emergence of pathogens.</title>
        <authorList>
            <person name="Haridas S."/>
            <person name="Albert R."/>
            <person name="Binder M."/>
            <person name="Bloem J."/>
            <person name="Labutti K."/>
            <person name="Salamov A."/>
            <person name="Andreopoulos B."/>
            <person name="Baker S."/>
            <person name="Barry K."/>
            <person name="Bills G."/>
            <person name="Bluhm B."/>
            <person name="Cannon C."/>
            <person name="Castanera R."/>
            <person name="Culley D."/>
            <person name="Daum C."/>
            <person name="Ezra D."/>
            <person name="Gonzalez J."/>
            <person name="Henrissat B."/>
            <person name="Kuo A."/>
            <person name="Liang C."/>
            <person name="Lipzen A."/>
            <person name="Lutzoni F."/>
            <person name="Magnuson J."/>
            <person name="Mondo S."/>
            <person name="Nolan M."/>
            <person name="Ohm R."/>
            <person name="Pangilinan J."/>
            <person name="Park H.-J."/>
            <person name="Ramirez L."/>
            <person name="Alfaro M."/>
            <person name="Sun H."/>
            <person name="Tritt A."/>
            <person name="Yoshinaga Y."/>
            <person name="Zwiers L.-H."/>
            <person name="Turgeon B."/>
            <person name="Goodwin S."/>
            <person name="Spatafora J."/>
            <person name="Crous P."/>
            <person name="Grigoriev I."/>
        </authorList>
    </citation>
    <scope>NUCLEOTIDE SEQUENCE</scope>
    <source>
        <strain evidence="1">CBS 113818</strain>
    </source>
</reference>
<proteinExistence type="predicted"/>
<accession>A0A6A6ZL65</accession>
<evidence type="ECO:0000313" key="2">
    <source>
        <dbReference type="Proteomes" id="UP000799424"/>
    </source>
</evidence>
<evidence type="ECO:0000313" key="1">
    <source>
        <dbReference type="EMBL" id="KAF2821399.1"/>
    </source>
</evidence>
<dbReference type="EMBL" id="MU006237">
    <property type="protein sequence ID" value="KAF2821399.1"/>
    <property type="molecule type" value="Genomic_DNA"/>
</dbReference>
<gene>
    <name evidence="1" type="ORF">CC86DRAFT_411093</name>
</gene>
<keyword evidence="2" id="KW-1185">Reference proteome</keyword>
<organism evidence="1 2">
    <name type="scientific">Ophiobolus disseminans</name>
    <dbReference type="NCBI Taxonomy" id="1469910"/>
    <lineage>
        <taxon>Eukaryota</taxon>
        <taxon>Fungi</taxon>
        <taxon>Dikarya</taxon>
        <taxon>Ascomycota</taxon>
        <taxon>Pezizomycotina</taxon>
        <taxon>Dothideomycetes</taxon>
        <taxon>Pleosporomycetidae</taxon>
        <taxon>Pleosporales</taxon>
        <taxon>Pleosporineae</taxon>
        <taxon>Phaeosphaeriaceae</taxon>
        <taxon>Ophiobolus</taxon>
    </lineage>
</organism>
<dbReference type="Proteomes" id="UP000799424">
    <property type="component" value="Unassembled WGS sequence"/>
</dbReference>
<name>A0A6A6ZL65_9PLEO</name>
<protein>
    <submittedName>
        <fullName evidence="1">Uncharacterized protein</fullName>
    </submittedName>
</protein>